<comment type="caution">
    <text evidence="2">The sequence shown here is derived from an EMBL/GenBank/DDBJ whole genome shotgun (WGS) entry which is preliminary data.</text>
</comment>
<evidence type="ECO:0000313" key="2">
    <source>
        <dbReference type="EMBL" id="KXI29947.1"/>
    </source>
</evidence>
<dbReference type="Proteomes" id="UP000070299">
    <property type="component" value="Unassembled WGS sequence"/>
</dbReference>
<dbReference type="PANTHER" id="PTHR20935">
    <property type="entry name" value="PHOSPHOGLYCERATE MUTASE-RELATED"/>
    <property type="match status" value="1"/>
</dbReference>
<evidence type="ECO:0000256" key="1">
    <source>
        <dbReference type="ARBA" id="ARBA00022801"/>
    </source>
</evidence>
<dbReference type="SUPFAM" id="SSF53254">
    <property type="entry name" value="Phosphoglycerate mutase-like"/>
    <property type="match status" value="1"/>
</dbReference>
<evidence type="ECO:0000313" key="3">
    <source>
        <dbReference type="Proteomes" id="UP000070299"/>
    </source>
</evidence>
<dbReference type="InterPro" id="IPR013078">
    <property type="entry name" value="His_Pase_superF_clade-1"/>
</dbReference>
<keyword evidence="1" id="KW-0378">Hydrolase</keyword>
<protein>
    <recommendedName>
        <fullName evidence="4">Phosphohistidine phosphatase SixA</fullName>
    </recommendedName>
</protein>
<organism evidence="2 3">
    <name type="scientific">Paraglaciecola hydrolytica</name>
    <dbReference type="NCBI Taxonomy" id="1799789"/>
    <lineage>
        <taxon>Bacteria</taxon>
        <taxon>Pseudomonadati</taxon>
        <taxon>Pseudomonadota</taxon>
        <taxon>Gammaproteobacteria</taxon>
        <taxon>Alteromonadales</taxon>
        <taxon>Alteromonadaceae</taxon>
        <taxon>Paraglaciecola</taxon>
    </lineage>
</organism>
<dbReference type="Gene3D" id="3.40.50.1240">
    <property type="entry name" value="Phosphoglycerate mutase-like"/>
    <property type="match status" value="1"/>
</dbReference>
<dbReference type="SMART" id="SM00855">
    <property type="entry name" value="PGAM"/>
    <property type="match status" value="1"/>
</dbReference>
<dbReference type="PANTHER" id="PTHR20935:SF1">
    <property type="entry name" value="SLL1549 PROTEIN"/>
    <property type="match status" value="1"/>
</dbReference>
<name>A0A136A405_9ALTE</name>
<dbReference type="Pfam" id="PF00300">
    <property type="entry name" value="His_Phos_1"/>
    <property type="match status" value="1"/>
</dbReference>
<dbReference type="CDD" id="cd07067">
    <property type="entry name" value="HP_PGM_like"/>
    <property type="match status" value="1"/>
</dbReference>
<dbReference type="InterPro" id="IPR051021">
    <property type="entry name" value="Mito_Ser/Thr_phosphatase"/>
</dbReference>
<dbReference type="GO" id="GO:0005737">
    <property type="term" value="C:cytoplasm"/>
    <property type="evidence" value="ECO:0007669"/>
    <property type="project" value="InterPro"/>
</dbReference>
<reference evidence="3" key="1">
    <citation type="submission" date="2016-02" db="EMBL/GenBank/DDBJ databases">
        <authorList>
            <person name="Schultz-Johansen M."/>
            <person name="Glaring M.A."/>
            <person name="Bech P.K."/>
            <person name="Stougaard P."/>
        </authorList>
    </citation>
    <scope>NUCLEOTIDE SEQUENCE [LARGE SCALE GENOMIC DNA]</scope>
    <source>
        <strain evidence="3">S66</strain>
    </source>
</reference>
<dbReference type="InterPro" id="IPR029033">
    <property type="entry name" value="His_PPase_superfam"/>
</dbReference>
<dbReference type="EMBL" id="LSNE01000003">
    <property type="protein sequence ID" value="KXI29947.1"/>
    <property type="molecule type" value="Genomic_DNA"/>
</dbReference>
<dbReference type="InterPro" id="IPR004449">
    <property type="entry name" value="SixA"/>
</dbReference>
<gene>
    <name evidence="2" type="ORF">AX660_08000</name>
</gene>
<proteinExistence type="predicted"/>
<dbReference type="STRING" id="1799789.AX660_08000"/>
<dbReference type="NCBIfam" id="TIGR00249">
    <property type="entry name" value="sixA"/>
    <property type="match status" value="1"/>
</dbReference>
<sequence length="168" mass="18837">MKFMKLIVMRHGEAEASNSSDKMRNLTADGRRQAKEAGKWLASRVLNNQAISLALVSPYVRAQQTFEGLSAGLKVKQKRDVVELIPSAKARAMHLILDGFLHENPMLETVILVSHMPLISFLMAELLENKQASLFDTASMAIIDYDINISSGVLSEFYHPCMQQFELK</sequence>
<dbReference type="AlphaFoldDB" id="A0A136A405"/>
<dbReference type="GO" id="GO:0101006">
    <property type="term" value="F:protein histidine phosphatase activity"/>
    <property type="evidence" value="ECO:0007669"/>
    <property type="project" value="InterPro"/>
</dbReference>
<keyword evidence="3" id="KW-1185">Reference proteome</keyword>
<accession>A0A136A405</accession>
<evidence type="ECO:0008006" key="4">
    <source>
        <dbReference type="Google" id="ProtNLM"/>
    </source>
</evidence>